<organism evidence="1 2">
    <name type="scientific">Aspergillus cristatus</name>
    <name type="common">Chinese Fuzhuan brick tea-fermentation fungus</name>
    <name type="synonym">Eurotium cristatum</name>
    <dbReference type="NCBI Taxonomy" id="573508"/>
    <lineage>
        <taxon>Eukaryota</taxon>
        <taxon>Fungi</taxon>
        <taxon>Dikarya</taxon>
        <taxon>Ascomycota</taxon>
        <taxon>Pezizomycotina</taxon>
        <taxon>Eurotiomycetes</taxon>
        <taxon>Eurotiomycetidae</taxon>
        <taxon>Eurotiales</taxon>
        <taxon>Aspergillaceae</taxon>
        <taxon>Aspergillus</taxon>
        <taxon>Aspergillus subgen. Aspergillus</taxon>
    </lineage>
</organism>
<keyword evidence="2" id="KW-1185">Reference proteome</keyword>
<sequence>MDPEQISRSIAARVEKGYLTPDAILNTLTWKVKNYGLFCRVSELASPFYDSTPQTLTFDALLRALLWTDSERSRPIFEEGPDTRSRAPADTRRLIFQSLATTRDGKKLPFDSEYARKQAERRAFDFSGVLGEEGRREFAMTNFDEDGDEMYHDLLDVLYNVAKPEQIGRGGPPRDGFRVFAKELRDGGLDRVADCVLRAFAQDPNLGITWETFDQGSQVMPELFAGYHRLLSSLCIPSEKDIKHGFPKPGHIATLPILSQLGAILSGTVSYAYLRLHKFYNILENTSSINAATLAEEMTEVPDEEPVIILLISGKLTQTNPSKNEKLMKYYQHMAQREARIQWIFKHTDEYQKMRDLDPGLPHVDYEIAQRYRALIDVLVCVREYDDSDQSDQSDEEHEWYAAVVVSVRKQREITHVRIKIGYFLKIA</sequence>
<evidence type="ECO:0000313" key="1">
    <source>
        <dbReference type="EMBL" id="ODM22582.1"/>
    </source>
</evidence>
<gene>
    <name evidence="1" type="ORF">SI65_00171</name>
</gene>
<proteinExistence type="predicted"/>
<evidence type="ECO:0000313" key="2">
    <source>
        <dbReference type="Proteomes" id="UP000094569"/>
    </source>
</evidence>
<dbReference type="VEuPathDB" id="FungiDB:SI65_00171"/>
<dbReference type="AlphaFoldDB" id="A0A1E3BNN7"/>
<name>A0A1E3BNN7_ASPCR</name>
<protein>
    <submittedName>
        <fullName evidence="1">Uncharacterized protein</fullName>
    </submittedName>
</protein>
<accession>A0A1E3BNN7</accession>
<dbReference type="STRING" id="573508.A0A1E3BNN7"/>
<dbReference type="Proteomes" id="UP000094569">
    <property type="component" value="Unassembled WGS sequence"/>
</dbReference>
<comment type="caution">
    <text evidence="1">The sequence shown here is derived from an EMBL/GenBank/DDBJ whole genome shotgun (WGS) entry which is preliminary data.</text>
</comment>
<dbReference type="EMBL" id="JXNT01000001">
    <property type="protein sequence ID" value="ODM22582.1"/>
    <property type="molecule type" value="Genomic_DNA"/>
</dbReference>
<reference evidence="1 2" key="1">
    <citation type="journal article" date="2016" name="BMC Genomics">
        <title>Comparative genomic and transcriptomic analyses of the Fuzhuan brick tea-fermentation fungus Aspergillus cristatus.</title>
        <authorList>
            <person name="Ge Y."/>
            <person name="Wang Y."/>
            <person name="Liu Y."/>
            <person name="Tan Y."/>
            <person name="Ren X."/>
            <person name="Zhang X."/>
            <person name="Hyde K.D."/>
            <person name="Liu Y."/>
            <person name="Liu Z."/>
        </authorList>
    </citation>
    <scope>NUCLEOTIDE SEQUENCE [LARGE SCALE GENOMIC DNA]</scope>
    <source>
        <strain evidence="1 2">GZAAS20.1005</strain>
    </source>
</reference>
<dbReference type="OrthoDB" id="5377405at2759"/>